<dbReference type="InterPro" id="IPR003115">
    <property type="entry name" value="ParB_N"/>
</dbReference>
<evidence type="ECO:0000256" key="1">
    <source>
        <dbReference type="ARBA" id="ARBA00006295"/>
    </source>
</evidence>
<feature type="domain" description="ParB-like N-terminal" evidence="6">
    <location>
        <begin position="43"/>
        <end position="135"/>
    </location>
</feature>
<dbReference type="InterPro" id="IPR004437">
    <property type="entry name" value="ParB/RepB/Spo0J"/>
</dbReference>
<evidence type="ECO:0000259" key="6">
    <source>
        <dbReference type="SMART" id="SM00470"/>
    </source>
</evidence>
<dbReference type="InterPro" id="IPR050336">
    <property type="entry name" value="Chromosome_partition/occlusion"/>
</dbReference>
<dbReference type="NCBIfam" id="TIGR00180">
    <property type="entry name" value="parB_part"/>
    <property type="match status" value="1"/>
</dbReference>
<comment type="similarity">
    <text evidence="1">Belongs to the ParB family.</text>
</comment>
<keyword evidence="2" id="KW-0159">Chromosome partition</keyword>
<dbReference type="SUPFAM" id="SSF110849">
    <property type="entry name" value="ParB/Sulfiredoxin"/>
    <property type="match status" value="1"/>
</dbReference>
<evidence type="ECO:0000256" key="4">
    <source>
        <dbReference type="ARBA" id="ARBA00025472"/>
    </source>
</evidence>
<gene>
    <name evidence="7" type="ORF">C3920_13145</name>
</gene>
<keyword evidence="8" id="KW-1185">Reference proteome</keyword>
<dbReference type="Pfam" id="PF17762">
    <property type="entry name" value="HTH_ParB"/>
    <property type="match status" value="1"/>
</dbReference>
<comment type="caution">
    <text evidence="7">The sequence shown here is derived from an EMBL/GenBank/DDBJ whole genome shotgun (WGS) entry which is preliminary data.</text>
</comment>
<evidence type="ECO:0000313" key="8">
    <source>
        <dbReference type="Proteomes" id="UP000248116"/>
    </source>
</evidence>
<dbReference type="Pfam" id="PF02195">
    <property type="entry name" value="ParB_N"/>
    <property type="match status" value="1"/>
</dbReference>
<evidence type="ECO:0000313" key="7">
    <source>
        <dbReference type="EMBL" id="PYD46817.1"/>
    </source>
</evidence>
<name>A0ABX5NZ83_9PROT</name>
<dbReference type="PANTHER" id="PTHR33375">
    <property type="entry name" value="CHROMOSOME-PARTITIONING PROTEIN PARB-RELATED"/>
    <property type="match status" value="1"/>
</dbReference>
<comment type="function">
    <text evidence="4">Involved in chromosome partition. Localize to both poles of the predivisional cell following completion of DNA replication. Binds to the DNA origin of replication.</text>
</comment>
<dbReference type="RefSeq" id="WP_110560686.1">
    <property type="nucleotide sequence ID" value="NZ_JAHRDT010000034.1"/>
</dbReference>
<dbReference type="Gene3D" id="3.90.1530.30">
    <property type="match status" value="1"/>
</dbReference>
<dbReference type="Proteomes" id="UP000248116">
    <property type="component" value="Unassembled WGS sequence"/>
</dbReference>
<reference evidence="7 8" key="1">
    <citation type="submission" date="2018-02" db="EMBL/GenBank/DDBJ databases">
        <authorList>
            <person name="Skraban J."/>
            <person name="Trcek J."/>
        </authorList>
    </citation>
    <scope>NUCLEOTIDE SEQUENCE [LARGE SCALE GENOMIC DNA]</scope>
    <source>
        <strain evidence="7 8">AV446</strain>
    </source>
</reference>
<dbReference type="InterPro" id="IPR036086">
    <property type="entry name" value="ParB/Sulfiredoxin_sf"/>
</dbReference>
<evidence type="ECO:0000256" key="5">
    <source>
        <dbReference type="SAM" id="MobiDB-lite"/>
    </source>
</evidence>
<keyword evidence="3" id="KW-0238">DNA-binding</keyword>
<dbReference type="PANTHER" id="PTHR33375:SF1">
    <property type="entry name" value="CHROMOSOME-PARTITIONING PROTEIN PARB-RELATED"/>
    <property type="match status" value="1"/>
</dbReference>
<accession>A0ABX5NZ83</accession>
<protein>
    <submittedName>
        <fullName evidence="7">Chromosome partitioning protein ParB</fullName>
    </submittedName>
</protein>
<dbReference type="Gene3D" id="1.10.10.2830">
    <property type="match status" value="1"/>
</dbReference>
<dbReference type="InterPro" id="IPR057240">
    <property type="entry name" value="ParB_dimer_C"/>
</dbReference>
<feature type="compositionally biased region" description="Basic and acidic residues" evidence="5">
    <location>
        <begin position="230"/>
        <end position="257"/>
    </location>
</feature>
<evidence type="ECO:0000256" key="2">
    <source>
        <dbReference type="ARBA" id="ARBA00022829"/>
    </source>
</evidence>
<dbReference type="InterPro" id="IPR041468">
    <property type="entry name" value="HTH_ParB/Spo0J"/>
</dbReference>
<dbReference type="Pfam" id="PF23552">
    <property type="entry name" value="ParB_C"/>
    <property type="match status" value="1"/>
</dbReference>
<proteinExistence type="inferred from homology"/>
<sequence length="299" mass="32741">MKPKKDAARPRLGRGLAALLGDQVNMLNPAPGLEPPKSMDGGSVLPVDVLEPGPFQPRQHMEPEALTELADSIRTRGILQPILVRPHPDRPNVFQIIAGERRWRAAQLASLHEVPVHIRALDDGDAMAAALVENLQRADLNAIEEAEGLQRLLDDYRLTQEELAGAIGKSRPHVANMVRLLQLPSPVREAVRTKELSAGHARALLAHPDPVAALKVVLKQGLNVRQTEALSKKTDARRGEAGKEKEKSSKDPEIGSLERDLTNRLGLKVQITFDGKGGSLRIDYRSLDQFDGLLKLLQA</sequence>
<feature type="region of interest" description="Disordered" evidence="5">
    <location>
        <begin position="229"/>
        <end position="257"/>
    </location>
</feature>
<dbReference type="CDD" id="cd16393">
    <property type="entry name" value="SPO0J_N"/>
    <property type="match status" value="1"/>
</dbReference>
<dbReference type="SMART" id="SM00470">
    <property type="entry name" value="ParB"/>
    <property type="match status" value="1"/>
</dbReference>
<dbReference type="EMBL" id="PRCW01000109">
    <property type="protein sequence ID" value="PYD46817.1"/>
    <property type="molecule type" value="Genomic_DNA"/>
</dbReference>
<evidence type="ECO:0000256" key="3">
    <source>
        <dbReference type="ARBA" id="ARBA00023125"/>
    </source>
</evidence>
<organism evidence="7 8">
    <name type="scientific">Novacetimonas pomaceti</name>
    <dbReference type="NCBI Taxonomy" id="2021998"/>
    <lineage>
        <taxon>Bacteria</taxon>
        <taxon>Pseudomonadati</taxon>
        <taxon>Pseudomonadota</taxon>
        <taxon>Alphaproteobacteria</taxon>
        <taxon>Acetobacterales</taxon>
        <taxon>Acetobacteraceae</taxon>
        <taxon>Novacetimonas</taxon>
    </lineage>
</organism>